<dbReference type="EMBL" id="JACIFE010000003">
    <property type="protein sequence ID" value="MBB4076233.1"/>
    <property type="molecule type" value="Genomic_DNA"/>
</dbReference>
<name>A0A840DX37_9HYPH</name>
<evidence type="ECO:0000313" key="3">
    <source>
        <dbReference type="EMBL" id="MBB4076288.1"/>
    </source>
</evidence>
<sequence length="32" mass="3570">MAIRHGFIVLPFMGIGVKWVWGPDVSLKKTGE</sequence>
<organism evidence="1 4">
    <name type="scientific">Bartonella fuyuanensis</name>
    <dbReference type="NCBI Taxonomy" id="1460968"/>
    <lineage>
        <taxon>Bacteria</taxon>
        <taxon>Pseudomonadati</taxon>
        <taxon>Pseudomonadota</taxon>
        <taxon>Alphaproteobacteria</taxon>
        <taxon>Hyphomicrobiales</taxon>
        <taxon>Bartonellaceae</taxon>
        <taxon>Bartonella</taxon>
    </lineage>
</organism>
<proteinExistence type="predicted"/>
<evidence type="ECO:0000313" key="2">
    <source>
        <dbReference type="EMBL" id="MBB4076279.1"/>
    </source>
</evidence>
<accession>A0A840DX37</accession>
<gene>
    <name evidence="1" type="ORF">GGR08_000526</name>
    <name evidence="2" type="ORF">GGR08_000572</name>
    <name evidence="3" type="ORF">GGR08_000581</name>
</gene>
<dbReference type="Proteomes" id="UP000585970">
    <property type="component" value="Unassembled WGS sequence"/>
</dbReference>
<evidence type="ECO:0000313" key="4">
    <source>
        <dbReference type="Proteomes" id="UP000585970"/>
    </source>
</evidence>
<protein>
    <submittedName>
        <fullName evidence="1">Uncharacterized protein</fullName>
    </submittedName>
</protein>
<dbReference type="AlphaFoldDB" id="A0A840DX37"/>
<dbReference type="EMBL" id="JACIFE010000003">
    <property type="protein sequence ID" value="MBB4076288.1"/>
    <property type="molecule type" value="Genomic_DNA"/>
</dbReference>
<dbReference type="EMBL" id="JACIFE010000003">
    <property type="protein sequence ID" value="MBB4076279.1"/>
    <property type="molecule type" value="Genomic_DNA"/>
</dbReference>
<keyword evidence="4" id="KW-1185">Reference proteome</keyword>
<evidence type="ECO:0000313" key="1">
    <source>
        <dbReference type="EMBL" id="MBB4076233.1"/>
    </source>
</evidence>
<reference evidence="1 4" key="1">
    <citation type="submission" date="2020-08" db="EMBL/GenBank/DDBJ databases">
        <title>Genomic Encyclopedia of Type Strains, Phase IV (KMG-IV): sequencing the most valuable type-strain genomes for metagenomic binning, comparative biology and taxonomic classification.</title>
        <authorList>
            <person name="Goeker M."/>
        </authorList>
    </citation>
    <scope>NUCLEOTIDE SEQUENCE [LARGE SCALE GENOMIC DNA]</scope>
    <source>
        <strain evidence="1 4">DSM 100694</strain>
    </source>
</reference>
<comment type="caution">
    <text evidence="1">The sequence shown here is derived from an EMBL/GenBank/DDBJ whole genome shotgun (WGS) entry which is preliminary data.</text>
</comment>